<dbReference type="OrthoDB" id="351139at2157"/>
<dbReference type="InterPro" id="IPR036388">
    <property type="entry name" value="WH-like_DNA-bd_sf"/>
</dbReference>
<comment type="caution">
    <text evidence="2">The sequence shown here is derived from an EMBL/GenBank/DDBJ whole genome shotgun (WGS) entry which is preliminary data.</text>
</comment>
<dbReference type="Proteomes" id="UP000011607">
    <property type="component" value="Unassembled WGS sequence"/>
</dbReference>
<dbReference type="SMART" id="SM00418">
    <property type="entry name" value="HTH_ARSR"/>
    <property type="match status" value="1"/>
</dbReference>
<evidence type="ECO:0000313" key="3">
    <source>
        <dbReference type="Proteomes" id="UP000011607"/>
    </source>
</evidence>
<dbReference type="AlphaFoldDB" id="M0M4Z3"/>
<sequence length="158" mass="17351">MDGADDAAGPAIERWQAVAELFQGVAHPVRVAILESLAGDADRPLTEVGAEFDYSRSAVQKHVNTLIEADLVYRPQDTDQHYALTPFGKFFAAFVDQHADTLYEAVQRTDAAEAEAKTEFEDVPLDDATREKAVTARKWDRVAIEVEELLDEASGSGE</sequence>
<dbReference type="InterPro" id="IPR036390">
    <property type="entry name" value="WH_DNA-bd_sf"/>
</dbReference>
<dbReference type="CDD" id="cd00090">
    <property type="entry name" value="HTH_ARSR"/>
    <property type="match status" value="1"/>
</dbReference>
<keyword evidence="3" id="KW-1185">Reference proteome</keyword>
<dbReference type="RefSeq" id="WP_006672680.1">
    <property type="nucleotide sequence ID" value="NZ_AOMA01000083.1"/>
</dbReference>
<dbReference type="InterPro" id="IPR001845">
    <property type="entry name" value="HTH_ArsR_DNA-bd_dom"/>
</dbReference>
<evidence type="ECO:0000313" key="2">
    <source>
        <dbReference type="EMBL" id="EMA39440.1"/>
    </source>
</evidence>
<dbReference type="EMBL" id="AOMA01000083">
    <property type="protein sequence ID" value="EMA39440.1"/>
    <property type="molecule type" value="Genomic_DNA"/>
</dbReference>
<dbReference type="Pfam" id="PF12840">
    <property type="entry name" value="HTH_20"/>
    <property type="match status" value="1"/>
</dbReference>
<proteinExistence type="predicted"/>
<reference evidence="2 3" key="1">
    <citation type="journal article" date="2014" name="PLoS Genet.">
        <title>Phylogenetically driven sequencing of extremely halophilic archaea reveals strategies for static and dynamic osmo-response.</title>
        <authorList>
            <person name="Becker E.A."/>
            <person name="Seitzer P.M."/>
            <person name="Tritt A."/>
            <person name="Larsen D."/>
            <person name="Krusor M."/>
            <person name="Yao A.I."/>
            <person name="Wu D."/>
            <person name="Madern D."/>
            <person name="Eisen J.A."/>
            <person name="Darling A.E."/>
            <person name="Facciotti M.T."/>
        </authorList>
    </citation>
    <scope>NUCLEOTIDE SEQUENCE [LARGE SCALE GENOMIC DNA]</scope>
    <source>
        <strain evidence="2 3">JCM 10879</strain>
    </source>
</reference>
<dbReference type="InterPro" id="IPR011991">
    <property type="entry name" value="ArsR-like_HTH"/>
</dbReference>
<dbReference type="GO" id="GO:0003700">
    <property type="term" value="F:DNA-binding transcription factor activity"/>
    <property type="evidence" value="ECO:0007669"/>
    <property type="project" value="InterPro"/>
</dbReference>
<dbReference type="Gene3D" id="1.10.10.10">
    <property type="entry name" value="Winged helix-like DNA-binding domain superfamily/Winged helix DNA-binding domain"/>
    <property type="match status" value="1"/>
</dbReference>
<organism evidence="2 3">
    <name type="scientific">Halobiforma nitratireducens JCM 10879</name>
    <dbReference type="NCBI Taxonomy" id="1227454"/>
    <lineage>
        <taxon>Archaea</taxon>
        <taxon>Methanobacteriati</taxon>
        <taxon>Methanobacteriota</taxon>
        <taxon>Stenosarchaea group</taxon>
        <taxon>Halobacteria</taxon>
        <taxon>Halobacteriales</taxon>
        <taxon>Natrialbaceae</taxon>
        <taxon>Halobiforma</taxon>
    </lineage>
</organism>
<evidence type="ECO:0000259" key="1">
    <source>
        <dbReference type="SMART" id="SM00418"/>
    </source>
</evidence>
<name>M0M4Z3_9EURY</name>
<accession>M0M4Z3</accession>
<gene>
    <name evidence="2" type="ORF">C446_08781</name>
</gene>
<dbReference type="SUPFAM" id="SSF46785">
    <property type="entry name" value="Winged helix' DNA-binding domain"/>
    <property type="match status" value="1"/>
</dbReference>
<feature type="domain" description="HTH arsR-type" evidence="1">
    <location>
        <begin position="20"/>
        <end position="96"/>
    </location>
</feature>
<protein>
    <recommendedName>
        <fullName evidence="1">HTH arsR-type domain-containing protein</fullName>
    </recommendedName>
</protein>